<dbReference type="EMBL" id="KV875121">
    <property type="protein sequence ID" value="OIW22323.1"/>
    <property type="molecule type" value="Genomic_DNA"/>
</dbReference>
<dbReference type="AlphaFoldDB" id="A0A1J7I4L9"/>
<protein>
    <submittedName>
        <fullName evidence="2">Uncharacterized protein</fullName>
    </submittedName>
</protein>
<feature type="region of interest" description="Disordered" evidence="1">
    <location>
        <begin position="43"/>
        <end position="64"/>
    </location>
</feature>
<gene>
    <name evidence="2" type="ORF">CONLIGDRAFT_225194</name>
</gene>
<evidence type="ECO:0000313" key="2">
    <source>
        <dbReference type="EMBL" id="OIW22323.1"/>
    </source>
</evidence>
<feature type="compositionally biased region" description="Polar residues" evidence="1">
    <location>
        <begin position="43"/>
        <end position="52"/>
    </location>
</feature>
<proteinExistence type="predicted"/>
<accession>A0A1J7I4L9</accession>
<organism evidence="2 3">
    <name type="scientific">Coniochaeta ligniaria NRRL 30616</name>
    <dbReference type="NCBI Taxonomy" id="1408157"/>
    <lineage>
        <taxon>Eukaryota</taxon>
        <taxon>Fungi</taxon>
        <taxon>Dikarya</taxon>
        <taxon>Ascomycota</taxon>
        <taxon>Pezizomycotina</taxon>
        <taxon>Sordariomycetes</taxon>
        <taxon>Sordariomycetidae</taxon>
        <taxon>Coniochaetales</taxon>
        <taxon>Coniochaetaceae</taxon>
        <taxon>Coniochaeta</taxon>
    </lineage>
</organism>
<reference evidence="2 3" key="1">
    <citation type="submission" date="2016-10" db="EMBL/GenBank/DDBJ databases">
        <title>Draft genome sequence of Coniochaeta ligniaria NRRL30616, a lignocellulolytic fungus for bioabatement of inhibitors in plant biomass hydrolysates.</title>
        <authorList>
            <consortium name="DOE Joint Genome Institute"/>
            <person name="Jimenez D.J."/>
            <person name="Hector R.E."/>
            <person name="Riley R."/>
            <person name="Sun H."/>
            <person name="Grigoriev I.V."/>
            <person name="Van Elsas J.D."/>
            <person name="Nichols N.N."/>
        </authorList>
    </citation>
    <scope>NUCLEOTIDE SEQUENCE [LARGE SCALE GENOMIC DNA]</scope>
    <source>
        <strain evidence="2 3">NRRL 30616</strain>
    </source>
</reference>
<name>A0A1J7I4L9_9PEZI</name>
<dbReference type="Proteomes" id="UP000182658">
    <property type="component" value="Unassembled WGS sequence"/>
</dbReference>
<keyword evidence="3" id="KW-1185">Reference proteome</keyword>
<evidence type="ECO:0000313" key="3">
    <source>
        <dbReference type="Proteomes" id="UP000182658"/>
    </source>
</evidence>
<sequence length="194" mass="20612">MGVSMDSDDVQCSGSGDHLGGEMSFVVTTLRSRSVSHLISLRQGTWQPQPHKTNGAAEEDSDDDLTVVDVDDLPARVKAKFTASPWTAKTPDQQIVGVRTVGVKKEPQASPQVIDLDEVSAPPPAAVKHEPQDRDGSLFGDDDMADVNAGPGAVAPAAVAAQGDDESMFVNEELFEPVADNLFRIHFKDTGLCA</sequence>
<dbReference type="InParanoid" id="A0A1J7I4L9"/>
<evidence type="ECO:0000256" key="1">
    <source>
        <dbReference type="SAM" id="MobiDB-lite"/>
    </source>
</evidence>
<feature type="compositionally biased region" description="Basic and acidic residues" evidence="1">
    <location>
        <begin position="127"/>
        <end position="136"/>
    </location>
</feature>
<feature type="region of interest" description="Disordered" evidence="1">
    <location>
        <begin position="122"/>
        <end position="150"/>
    </location>
</feature>